<dbReference type="Pfam" id="PF00027">
    <property type="entry name" value="cNMP_binding"/>
    <property type="match status" value="1"/>
</dbReference>
<dbReference type="EMBL" id="LR881469">
    <property type="protein sequence ID" value="CAD5326711.1"/>
    <property type="molecule type" value="Genomic_DNA"/>
</dbReference>
<dbReference type="InterPro" id="IPR029069">
    <property type="entry name" value="HotDog_dom_sf"/>
</dbReference>
<dbReference type="EMBL" id="CACRSJ010000109">
    <property type="protein sequence ID" value="VYS61387.1"/>
    <property type="molecule type" value="Genomic_DNA"/>
</dbReference>
<dbReference type="InterPro" id="IPR018490">
    <property type="entry name" value="cNMP-bd_dom_sf"/>
</dbReference>
<dbReference type="GO" id="GO:0047617">
    <property type="term" value="F:fatty acyl-CoA hydrolase activity"/>
    <property type="evidence" value="ECO:0007669"/>
    <property type="project" value="UniProtKB-EC"/>
</dbReference>
<dbReference type="SMART" id="SM00100">
    <property type="entry name" value="cNMP"/>
    <property type="match status" value="1"/>
</dbReference>
<dbReference type="SUPFAM" id="SSF51206">
    <property type="entry name" value="cAMP-binding domain-like"/>
    <property type="match status" value="1"/>
</dbReference>
<evidence type="ECO:0000256" key="4">
    <source>
        <dbReference type="ARBA" id="ARBA00011881"/>
    </source>
</evidence>
<dbReference type="PROSITE" id="PS50042">
    <property type="entry name" value="CNMP_BINDING_3"/>
    <property type="match status" value="1"/>
</dbReference>
<evidence type="ECO:0000313" key="13">
    <source>
        <dbReference type="EMBL" id="VYS61387.1"/>
    </source>
</evidence>
<protein>
    <recommendedName>
        <fullName evidence="10">acyl-CoA hydrolase</fullName>
        <ecNumber evidence="10">3.1.2.20</ecNumber>
    </recommendedName>
</protein>
<dbReference type="AlphaFoldDB" id="A0A654FKL5"/>
<reference evidence="13 14" key="1">
    <citation type="submission" date="2019-11" db="EMBL/GenBank/DDBJ databases">
        <authorList>
            <person name="Jiao W.-B."/>
            <person name="Schneeberger K."/>
        </authorList>
    </citation>
    <scope>NUCLEOTIDE SEQUENCE [LARGE SCALE GENOMIC DNA]</scope>
    <source>
        <strain evidence="14">cv. An-1</strain>
    </source>
</reference>
<dbReference type="InterPro" id="IPR049449">
    <property type="entry name" value="TesB_ACOT8-like_N"/>
</dbReference>
<evidence type="ECO:0000313" key="15">
    <source>
        <dbReference type="Proteomes" id="UP000516314"/>
    </source>
</evidence>
<dbReference type="InterPro" id="IPR049450">
    <property type="entry name" value="ACOT8-like_C"/>
</dbReference>
<keyword evidence="5" id="KW-0378">Hydrolase</keyword>
<sequence length="440" mass="49858">MIEFAGQRFDSLYTVMNTESVVEFLGNVTLLQRLPSSSLKRIAEVVLFKRYDRGDYVVRENQNVDGVYFLLQGQAQVLRSAKDENCQELPLKRYDFFGHGIFGDVYSADVVALSELTCLLLMSDHRALLEIKSVSDSEKERCLVEDILYLEPLDLNVFRGFTPPNAPTYGKVYGGQLVGQALAAASKTVETMKIVHNFHSYFLLVGDINIPIIFEVNRLRDGNNFSTRSVDARQKGKTIFTLFASFQKKQQGFTHQESTMPHTPAPETLLPREDILERLVTDPLLPRDYRNKVATEIEVPFPIDIRFCEPNHSTKQTKSPPRLKYWFRAKGKLSDDDQALHRCVVAFASDLLFASISLNPHRREGMSVAALSLDHSMWFHRPLRADDWLLFVIVSPTATESRGFATGKMFNRKGELVVSLTQEAVLREAVTIKPSFGAKL</sequence>
<dbReference type="EC" id="3.1.2.20" evidence="10"/>
<gene>
    <name evidence="13" type="ORF">AN1_LOCUS16819</name>
    <name evidence="12" type="ORF">AT9943_LOCUS14457</name>
</gene>
<dbReference type="GO" id="GO:0006631">
    <property type="term" value="P:fatty acid metabolic process"/>
    <property type="evidence" value="ECO:0007669"/>
    <property type="project" value="UniProtKB-KW"/>
</dbReference>
<organism evidence="13 14">
    <name type="scientific">Arabidopsis thaliana</name>
    <name type="common">Mouse-ear cress</name>
    <dbReference type="NCBI Taxonomy" id="3702"/>
    <lineage>
        <taxon>Eukaryota</taxon>
        <taxon>Viridiplantae</taxon>
        <taxon>Streptophyta</taxon>
        <taxon>Embryophyta</taxon>
        <taxon>Tracheophyta</taxon>
        <taxon>Spermatophyta</taxon>
        <taxon>Magnoliopsida</taxon>
        <taxon>eudicotyledons</taxon>
        <taxon>Gunneridae</taxon>
        <taxon>Pentapetalae</taxon>
        <taxon>rosids</taxon>
        <taxon>malvids</taxon>
        <taxon>Brassicales</taxon>
        <taxon>Brassicaceae</taxon>
        <taxon>Camelineae</taxon>
        <taxon>Arabidopsis</taxon>
    </lineage>
</organism>
<dbReference type="CDD" id="cd00038">
    <property type="entry name" value="CAP_ED"/>
    <property type="match status" value="1"/>
</dbReference>
<dbReference type="NCBIfam" id="TIGR00189">
    <property type="entry name" value="tesB"/>
    <property type="match status" value="1"/>
</dbReference>
<evidence type="ECO:0000313" key="12">
    <source>
        <dbReference type="EMBL" id="CAD5326711.1"/>
    </source>
</evidence>
<dbReference type="GO" id="GO:0005782">
    <property type="term" value="C:peroxisomal matrix"/>
    <property type="evidence" value="ECO:0007669"/>
    <property type="project" value="UniProtKB-SubCell"/>
</dbReference>
<dbReference type="Pfam" id="PF20789">
    <property type="entry name" value="4HBT_3C"/>
    <property type="match status" value="1"/>
</dbReference>
<reference evidence="12 15" key="2">
    <citation type="submission" date="2020-09" db="EMBL/GenBank/DDBJ databases">
        <authorList>
            <person name="Ashkenazy H."/>
        </authorList>
    </citation>
    <scope>NUCLEOTIDE SEQUENCE [LARGE SCALE GENOMIC DNA]</scope>
    <source>
        <strain evidence="15">cv. Cdm-0</strain>
    </source>
</reference>
<evidence type="ECO:0000256" key="10">
    <source>
        <dbReference type="ARBA" id="ARBA00038894"/>
    </source>
</evidence>
<dbReference type="FunFam" id="2.60.120.10:FF:000109">
    <property type="entry name" value="Acyl-CoA thioesterase II"/>
    <property type="match status" value="1"/>
</dbReference>
<comment type="subcellular location">
    <subcellularLocation>
        <location evidence="1">Peroxisome matrix</location>
    </subcellularLocation>
</comment>
<evidence type="ECO:0000256" key="6">
    <source>
        <dbReference type="ARBA" id="ARBA00022832"/>
    </source>
</evidence>
<dbReference type="InterPro" id="IPR003703">
    <property type="entry name" value="Acyl_CoA_thio"/>
</dbReference>
<dbReference type="ExpressionAtlas" id="A0A654FKL5">
    <property type="expression patterns" value="baseline and differential"/>
</dbReference>
<keyword evidence="7" id="KW-0443">Lipid metabolism</keyword>
<evidence type="ECO:0000256" key="7">
    <source>
        <dbReference type="ARBA" id="ARBA00023098"/>
    </source>
</evidence>
<dbReference type="Pfam" id="PF13622">
    <property type="entry name" value="4HBT_3"/>
    <property type="match status" value="1"/>
</dbReference>
<dbReference type="InterPro" id="IPR000595">
    <property type="entry name" value="cNMP-bd_dom"/>
</dbReference>
<dbReference type="PANTHER" id="PTHR11066:SF56">
    <property type="entry name" value="ACYL-COA HYDROLASE 1"/>
    <property type="match status" value="1"/>
</dbReference>
<evidence type="ECO:0000256" key="8">
    <source>
        <dbReference type="ARBA" id="ARBA00023140"/>
    </source>
</evidence>
<comment type="catalytic activity">
    <reaction evidence="9">
        <text>a fatty acyl-CoA + H2O = a fatty acid + CoA + H(+)</text>
        <dbReference type="Rhea" id="RHEA:16781"/>
        <dbReference type="ChEBI" id="CHEBI:15377"/>
        <dbReference type="ChEBI" id="CHEBI:15378"/>
        <dbReference type="ChEBI" id="CHEBI:28868"/>
        <dbReference type="ChEBI" id="CHEBI:57287"/>
        <dbReference type="ChEBI" id="CHEBI:77636"/>
        <dbReference type="EC" id="3.1.2.20"/>
    </reaction>
</comment>
<evidence type="ECO:0000313" key="14">
    <source>
        <dbReference type="Proteomes" id="UP000426265"/>
    </source>
</evidence>
<keyword evidence="8" id="KW-0576">Peroxisome</keyword>
<comment type="similarity">
    <text evidence="3">Belongs to the C/M/P thioester hydrolase family.</text>
</comment>
<evidence type="ECO:0000256" key="5">
    <source>
        <dbReference type="ARBA" id="ARBA00022801"/>
    </source>
</evidence>
<evidence type="ECO:0000256" key="3">
    <source>
        <dbReference type="ARBA" id="ARBA00006538"/>
    </source>
</evidence>
<dbReference type="CDD" id="cd03444">
    <property type="entry name" value="Thioesterase_II_repeat1"/>
    <property type="match status" value="1"/>
</dbReference>
<dbReference type="Gene3D" id="2.40.160.210">
    <property type="entry name" value="Acyl-CoA thioesterase, double hotdog domain"/>
    <property type="match status" value="1"/>
</dbReference>
<comment type="subunit">
    <text evidence="4">Homotetramer.</text>
</comment>
<dbReference type="Proteomes" id="UP000516314">
    <property type="component" value="Chromosome 4"/>
</dbReference>
<dbReference type="Gene3D" id="2.60.120.10">
    <property type="entry name" value="Jelly Rolls"/>
    <property type="match status" value="1"/>
</dbReference>
<evidence type="ECO:0000256" key="2">
    <source>
        <dbReference type="ARBA" id="ARBA00004872"/>
    </source>
</evidence>
<dbReference type="GO" id="GO:0006637">
    <property type="term" value="P:acyl-CoA metabolic process"/>
    <property type="evidence" value="ECO:0007669"/>
    <property type="project" value="InterPro"/>
</dbReference>
<proteinExistence type="inferred from homology"/>
<comment type="pathway">
    <text evidence="2">Lipid metabolism; fatty acid metabolism.</text>
</comment>
<dbReference type="SUPFAM" id="SSF54637">
    <property type="entry name" value="Thioesterase/thiol ester dehydrase-isomerase"/>
    <property type="match status" value="2"/>
</dbReference>
<dbReference type="Proteomes" id="UP000426265">
    <property type="component" value="Unassembled WGS sequence"/>
</dbReference>
<dbReference type="PANTHER" id="PTHR11066">
    <property type="entry name" value="ACYL-COA THIOESTERASE"/>
    <property type="match status" value="1"/>
</dbReference>
<evidence type="ECO:0000256" key="1">
    <source>
        <dbReference type="ARBA" id="ARBA00004253"/>
    </source>
</evidence>
<dbReference type="InterPro" id="IPR042171">
    <property type="entry name" value="Acyl-CoA_hotdog"/>
</dbReference>
<feature type="domain" description="Cyclic nucleotide-binding" evidence="11">
    <location>
        <begin position="30"/>
        <end position="98"/>
    </location>
</feature>
<evidence type="ECO:0000259" key="11">
    <source>
        <dbReference type="PROSITE" id="PS50042"/>
    </source>
</evidence>
<accession>A0A654FKL5</accession>
<keyword evidence="6" id="KW-0276">Fatty acid metabolism</keyword>
<dbReference type="CDD" id="cd03445">
    <property type="entry name" value="Thioesterase_II_repeat2"/>
    <property type="match status" value="1"/>
</dbReference>
<evidence type="ECO:0000256" key="9">
    <source>
        <dbReference type="ARBA" id="ARBA00035880"/>
    </source>
</evidence>
<name>A0A654FKL5_ARATH</name>
<dbReference type="InterPro" id="IPR014710">
    <property type="entry name" value="RmlC-like_jellyroll"/>
</dbReference>
<dbReference type="FunFam" id="2.40.160.210:FF:000003">
    <property type="entry name" value="Acyl-CoA thioesterase II"/>
    <property type="match status" value="1"/>
</dbReference>